<dbReference type="AlphaFoldDB" id="A0A845HYC2"/>
<dbReference type="PANTHER" id="PTHR44196">
    <property type="entry name" value="DEHYDROGENASE/REDUCTASE SDR FAMILY MEMBER 7B"/>
    <property type="match status" value="1"/>
</dbReference>
<dbReference type="GO" id="GO:0016491">
    <property type="term" value="F:oxidoreductase activity"/>
    <property type="evidence" value="ECO:0007669"/>
    <property type="project" value="UniProtKB-KW"/>
</dbReference>
<evidence type="ECO:0000256" key="2">
    <source>
        <dbReference type="ARBA" id="ARBA00023002"/>
    </source>
</evidence>
<dbReference type="RefSeq" id="WP_161035422.1">
    <property type="nucleotide sequence ID" value="NZ_WWCL01000002.1"/>
</dbReference>
<dbReference type="PRINTS" id="PR00081">
    <property type="entry name" value="GDHRDH"/>
</dbReference>
<evidence type="ECO:0000313" key="4">
    <source>
        <dbReference type="Proteomes" id="UP000444316"/>
    </source>
</evidence>
<protein>
    <submittedName>
        <fullName evidence="3">SDR family NAD(P)-dependent oxidoreductase</fullName>
    </submittedName>
</protein>
<dbReference type="Gene3D" id="3.40.50.720">
    <property type="entry name" value="NAD(P)-binding Rossmann-like Domain"/>
    <property type="match status" value="1"/>
</dbReference>
<accession>A0A845HYC2</accession>
<dbReference type="Proteomes" id="UP000444316">
    <property type="component" value="Unassembled WGS sequence"/>
</dbReference>
<dbReference type="SUPFAM" id="SSF51735">
    <property type="entry name" value="NAD(P)-binding Rossmann-fold domains"/>
    <property type="match status" value="1"/>
</dbReference>
<evidence type="ECO:0000256" key="1">
    <source>
        <dbReference type="ARBA" id="ARBA00006484"/>
    </source>
</evidence>
<comment type="similarity">
    <text evidence="1">Belongs to the short-chain dehydrogenases/reductases (SDR) family.</text>
</comment>
<keyword evidence="4" id="KW-1185">Reference proteome</keyword>
<dbReference type="InterPro" id="IPR036291">
    <property type="entry name" value="NAD(P)-bd_dom_sf"/>
</dbReference>
<organism evidence="3 4">
    <name type="scientific">Duganella fentianensis</name>
    <dbReference type="NCBI Taxonomy" id="2692177"/>
    <lineage>
        <taxon>Bacteria</taxon>
        <taxon>Pseudomonadati</taxon>
        <taxon>Pseudomonadota</taxon>
        <taxon>Betaproteobacteria</taxon>
        <taxon>Burkholderiales</taxon>
        <taxon>Oxalobacteraceae</taxon>
        <taxon>Telluria group</taxon>
        <taxon>Duganella</taxon>
    </lineage>
</organism>
<proteinExistence type="inferred from homology"/>
<dbReference type="Pfam" id="PF00106">
    <property type="entry name" value="adh_short"/>
    <property type="match status" value="1"/>
</dbReference>
<sequence length="260" mass="27999">MNFPLNARITDWPQQRVWLIGASSGIGAALAQELLAAGAQVALSARRVERLQAVAAAASHALVATFDIVNQSDWQQRYHEVCQRFGGVDLIVFCAADYHPERSWQISADGAAHTLAVNLGSVYTGLATVLPDMLARGSGGIAIVASVAGYIGLPNATVYGPSKAALINLAELLYADLHPRGLGVYLINPGFVQTPLTAKNDFTMPALQTPQAAAQAIRKGLSAGAFEIHFPRRFTLALKLLRWLPYRLRFALMTHFLVPT</sequence>
<dbReference type="PANTHER" id="PTHR44196:SF1">
    <property type="entry name" value="DEHYDROGENASE_REDUCTASE SDR FAMILY MEMBER 7B"/>
    <property type="match status" value="1"/>
</dbReference>
<comment type="caution">
    <text evidence="3">The sequence shown here is derived from an EMBL/GenBank/DDBJ whole genome shotgun (WGS) entry which is preliminary data.</text>
</comment>
<evidence type="ECO:0000313" key="3">
    <source>
        <dbReference type="EMBL" id="MYN45882.1"/>
    </source>
</evidence>
<keyword evidence="2" id="KW-0560">Oxidoreductase</keyword>
<dbReference type="InterPro" id="IPR002347">
    <property type="entry name" value="SDR_fam"/>
</dbReference>
<name>A0A845HYC2_9BURK</name>
<gene>
    <name evidence="3" type="ORF">GTP23_12570</name>
</gene>
<dbReference type="GO" id="GO:0016020">
    <property type="term" value="C:membrane"/>
    <property type="evidence" value="ECO:0007669"/>
    <property type="project" value="TreeGrafter"/>
</dbReference>
<dbReference type="EMBL" id="WWCL01000002">
    <property type="protein sequence ID" value="MYN45882.1"/>
    <property type="molecule type" value="Genomic_DNA"/>
</dbReference>
<reference evidence="3" key="1">
    <citation type="submission" date="2019-12" db="EMBL/GenBank/DDBJ databases">
        <title>Novel species isolated from a subtropical stream in China.</title>
        <authorList>
            <person name="Lu H."/>
        </authorList>
    </citation>
    <scope>NUCLEOTIDE SEQUENCE [LARGE SCALE GENOMIC DNA]</scope>
    <source>
        <strain evidence="3">FT93W</strain>
    </source>
</reference>